<proteinExistence type="predicted"/>
<dbReference type="Proteomes" id="UP000072421">
    <property type="component" value="Chromosome"/>
</dbReference>
<dbReference type="AlphaFoldDB" id="A0A127PCJ0"/>
<name>A0A127PCJ0_9BURK</name>
<gene>
    <name evidence="1" type="ORF">CFter6_2883</name>
</gene>
<dbReference type="EMBL" id="CP013232">
    <property type="protein sequence ID" value="AMO95549.1"/>
    <property type="molecule type" value="Genomic_DNA"/>
</dbReference>
<organism evidence="1">
    <name type="scientific">Collimonas fungivorans</name>
    <dbReference type="NCBI Taxonomy" id="158899"/>
    <lineage>
        <taxon>Bacteria</taxon>
        <taxon>Pseudomonadati</taxon>
        <taxon>Pseudomonadota</taxon>
        <taxon>Betaproteobacteria</taxon>
        <taxon>Burkholderiales</taxon>
        <taxon>Oxalobacteraceae</taxon>
        <taxon>Collimonas</taxon>
    </lineage>
</organism>
<evidence type="ECO:0000313" key="2">
    <source>
        <dbReference type="Proteomes" id="UP000072421"/>
    </source>
</evidence>
<dbReference type="PATRIC" id="fig|158899.10.peg.2879"/>
<accession>A0A127PCJ0</accession>
<sequence>MAIDGGDAEGIFAGPSSKELFAFIKQDLCALSFMKGAKVTLVFGELEEDNPKEEFFI</sequence>
<evidence type="ECO:0000313" key="1">
    <source>
        <dbReference type="EMBL" id="AMO95549.1"/>
    </source>
</evidence>
<protein>
    <submittedName>
        <fullName evidence="1">Uncharacterized protein</fullName>
    </submittedName>
</protein>
<reference evidence="1 2" key="1">
    <citation type="submission" date="2015-11" db="EMBL/GenBank/DDBJ databases">
        <title>Exploring the genomic traits of fungus-feeding bacterial genus Collimonas.</title>
        <authorList>
            <person name="Song C."/>
            <person name="Schmidt R."/>
            <person name="de Jager V."/>
            <person name="Krzyzanowska D."/>
            <person name="Jongedijk E."/>
            <person name="Cankar K."/>
            <person name="Beekwilder J."/>
            <person name="van Veen A."/>
            <person name="de Boer W."/>
            <person name="van Veen J.A."/>
            <person name="Garbeva P."/>
        </authorList>
    </citation>
    <scope>NUCLEOTIDE SEQUENCE [LARGE SCALE GENOMIC DNA]</scope>
    <source>
        <strain evidence="1 2">Ter6</strain>
    </source>
</reference>